<dbReference type="STRING" id="1736674.APS56_13750"/>
<dbReference type="OrthoDB" id="428577at2"/>
<gene>
    <name evidence="3" type="ORF">APS56_13750</name>
</gene>
<dbReference type="KEGG" id="ahz:APS56_13750"/>
<dbReference type="InterPro" id="IPR012341">
    <property type="entry name" value="6hp_glycosidase-like_sf"/>
</dbReference>
<dbReference type="AlphaFoldDB" id="A0A0N7HYT2"/>
<dbReference type="InterPro" id="IPR008928">
    <property type="entry name" value="6-hairpin_glycosidase_sf"/>
</dbReference>
<evidence type="ECO:0008006" key="5">
    <source>
        <dbReference type="Google" id="ProtNLM"/>
    </source>
</evidence>
<evidence type="ECO:0000313" key="3">
    <source>
        <dbReference type="EMBL" id="ALJ06126.1"/>
    </source>
</evidence>
<comment type="similarity">
    <text evidence="2">Belongs to the glycosyl hydrolase 88 family.</text>
</comment>
<dbReference type="PANTHER" id="PTHR36845">
    <property type="entry name" value="HYDROLASE, PUTATIVE (AFU_ORTHOLOGUE AFUA_7G05090)-RELATED"/>
    <property type="match status" value="1"/>
</dbReference>
<organism evidence="3 4">
    <name type="scientific">Pseudalgibacter alginicilyticus</name>
    <dbReference type="NCBI Taxonomy" id="1736674"/>
    <lineage>
        <taxon>Bacteria</taxon>
        <taxon>Pseudomonadati</taxon>
        <taxon>Bacteroidota</taxon>
        <taxon>Flavobacteriia</taxon>
        <taxon>Flavobacteriales</taxon>
        <taxon>Flavobacteriaceae</taxon>
        <taxon>Pseudalgibacter</taxon>
    </lineage>
</organism>
<dbReference type="PATRIC" id="fig|1736674.3.peg.2810"/>
<proteinExistence type="inferred from homology"/>
<protein>
    <recommendedName>
        <fullName evidence="5">Glucuronyl hydrolase</fullName>
    </recommendedName>
</protein>
<keyword evidence="4" id="KW-1185">Reference proteome</keyword>
<dbReference type="RefSeq" id="WP_054729431.1">
    <property type="nucleotide sequence ID" value="NZ_CP012898.1"/>
</dbReference>
<reference evidence="3 4" key="1">
    <citation type="submission" date="2015-10" db="EMBL/GenBank/DDBJ databases">
        <authorList>
            <person name="Gilbert D.G."/>
        </authorList>
    </citation>
    <scope>NUCLEOTIDE SEQUENCE [LARGE SCALE GENOMIC DNA]</scope>
    <source>
        <strain evidence="4">HZ-22</strain>
    </source>
</reference>
<evidence type="ECO:0000256" key="2">
    <source>
        <dbReference type="ARBA" id="ARBA00038358"/>
    </source>
</evidence>
<name>A0A0N7HYT2_9FLAO</name>
<dbReference type="GO" id="GO:0000272">
    <property type="term" value="P:polysaccharide catabolic process"/>
    <property type="evidence" value="ECO:0007669"/>
    <property type="project" value="TreeGrafter"/>
</dbReference>
<evidence type="ECO:0000313" key="4">
    <source>
        <dbReference type="Proteomes" id="UP000057981"/>
    </source>
</evidence>
<accession>A0A0N7HYT2</accession>
<dbReference type="EMBL" id="CP012898">
    <property type="protein sequence ID" value="ALJ06126.1"/>
    <property type="molecule type" value="Genomic_DNA"/>
</dbReference>
<dbReference type="Proteomes" id="UP000057981">
    <property type="component" value="Chromosome"/>
</dbReference>
<dbReference type="PANTHER" id="PTHR36845:SF1">
    <property type="entry name" value="HYDROLASE, PUTATIVE (AFU_ORTHOLOGUE AFUA_7G05090)-RELATED"/>
    <property type="match status" value="1"/>
</dbReference>
<dbReference type="GO" id="GO:0052757">
    <property type="term" value="F:chondroitin hydrolase activity"/>
    <property type="evidence" value="ECO:0007669"/>
    <property type="project" value="TreeGrafter"/>
</dbReference>
<sequence length="417" mass="48672">MKKVLSFMCVLVVLSGCAKSKEEKVSDNDMSKTMEFITNRLDYTLKNNLDSTKLPRTITKENQLKTVGKYDWTSGFFPGNLWYMYELTKDEKWKNEAIKYTEVLDTIQYWEGNHDVGFIMYCSYGNGLKFGSQNKYKDIIIQTAESLSKRYNDTTKVIKSWERQKSWDKVTTWYYPVIIDNMMNLELLFEATLLSGNEKYKNIAVQHAETTIKNHYRDDYSCYHVVNYDTITGKVLDKKTAQGFADNSSWARGQAWGLYGYTLCYRYTKDKKFLDFADNIAKYIINHPNLPEDMVPYWDYYANNDNYHPEWNYNKADFPVIPRDASAAAITASALYELAGYSENKENLLKAANKIRESLLSTSYMDPNSKNKYFILDHSVGSIPHHTEIDVPLVYADYYFLEALYRKSMLDDNKAFL</sequence>
<dbReference type="InterPro" id="IPR052369">
    <property type="entry name" value="UG_Glycosaminoglycan_Hydrolase"/>
</dbReference>
<dbReference type="PROSITE" id="PS51257">
    <property type="entry name" value="PROKAR_LIPOPROTEIN"/>
    <property type="match status" value="1"/>
</dbReference>
<keyword evidence="1" id="KW-0378">Hydrolase</keyword>
<dbReference type="SUPFAM" id="SSF48208">
    <property type="entry name" value="Six-hairpin glycosidases"/>
    <property type="match status" value="1"/>
</dbReference>
<evidence type="ECO:0000256" key="1">
    <source>
        <dbReference type="ARBA" id="ARBA00022801"/>
    </source>
</evidence>
<dbReference type="Gene3D" id="1.50.10.10">
    <property type="match status" value="1"/>
</dbReference>